<evidence type="ECO:0000313" key="2">
    <source>
        <dbReference type="EMBL" id="OKL44703.1"/>
    </source>
</evidence>
<dbReference type="GO" id="GO:0032259">
    <property type="term" value="P:methylation"/>
    <property type="evidence" value="ECO:0007669"/>
    <property type="project" value="UniProtKB-KW"/>
</dbReference>
<dbReference type="InterPro" id="IPR052514">
    <property type="entry name" value="SAM-dependent_MTase"/>
</dbReference>
<keyword evidence="2" id="KW-0808">Transferase</keyword>
<dbReference type="AlphaFoldDB" id="A0A1U7JIY6"/>
<dbReference type="SUPFAM" id="SSF53335">
    <property type="entry name" value="S-adenosyl-L-methionine-dependent methyltransferases"/>
    <property type="match status" value="1"/>
</dbReference>
<dbReference type="GO" id="GO:0008168">
    <property type="term" value="F:methyltransferase activity"/>
    <property type="evidence" value="ECO:0007669"/>
    <property type="project" value="UniProtKB-KW"/>
</dbReference>
<name>A0A1U7JIY6_9HYPH</name>
<dbReference type="Proteomes" id="UP000185783">
    <property type="component" value="Unassembled WGS sequence"/>
</dbReference>
<reference evidence="2 3" key="1">
    <citation type="submission" date="2016-03" db="EMBL/GenBank/DDBJ databases">
        <title>Genome sequence of Nesiotobacter sp. nov., a moderately halophilic alphaproteobacterium isolated from the Yellow Sea, China.</title>
        <authorList>
            <person name="Zhang G."/>
            <person name="Zhang R."/>
        </authorList>
    </citation>
    <scope>NUCLEOTIDE SEQUENCE [LARGE SCALE GENOMIC DNA]</scope>
    <source>
        <strain evidence="2 3">WB1-6</strain>
    </source>
</reference>
<evidence type="ECO:0000259" key="1">
    <source>
        <dbReference type="Pfam" id="PF05050"/>
    </source>
</evidence>
<dbReference type="STRING" id="197461.A3843_08480"/>
<dbReference type="InterPro" id="IPR006342">
    <property type="entry name" value="FkbM_mtfrase"/>
</dbReference>
<protein>
    <submittedName>
        <fullName evidence="2">Methyltransferase, FkbM family protein</fullName>
    </submittedName>
</protein>
<dbReference type="PANTHER" id="PTHR34203:SF15">
    <property type="entry name" value="SLL1173 PROTEIN"/>
    <property type="match status" value="1"/>
</dbReference>
<comment type="caution">
    <text evidence="2">The sequence shown here is derived from an EMBL/GenBank/DDBJ whole genome shotgun (WGS) entry which is preliminary data.</text>
</comment>
<dbReference type="NCBIfam" id="TIGR01444">
    <property type="entry name" value="fkbM_fam"/>
    <property type="match status" value="1"/>
</dbReference>
<dbReference type="InterPro" id="IPR029063">
    <property type="entry name" value="SAM-dependent_MTases_sf"/>
</dbReference>
<dbReference type="Pfam" id="PF05050">
    <property type="entry name" value="Methyltransf_21"/>
    <property type="match status" value="1"/>
</dbReference>
<dbReference type="EMBL" id="LVVZ01000014">
    <property type="protein sequence ID" value="OKL44703.1"/>
    <property type="molecule type" value="Genomic_DNA"/>
</dbReference>
<sequence length="272" mass="30819">MDTQSPFGTYRVSERVRFMWRLADQHKFWRSVRKMVRRASAALYGGPYDAEVEGLRFRLYPGENYDDRKILAKGRLPEKEEHRIIADFLTPGRTFVDVGANVGTYSLFAAKAGMNVVSIEANPVTAEKLTFNARANGMANLKVVECGVGAVPGTFSLWLEPSNSGFATMVEDLTTGEWAGNWKPVSVPVQPLKDILAEEEVEEVDLLKIDVEGFEDRVLLPFLRGRDKTSWPRAILLETNCREFWEEDCLQFLEHGGYRVHAQTKDNLVLSR</sequence>
<feature type="domain" description="Methyltransferase FkbM" evidence="1">
    <location>
        <begin position="97"/>
        <end position="260"/>
    </location>
</feature>
<keyword evidence="3" id="KW-1185">Reference proteome</keyword>
<accession>A0A1U7JIY6</accession>
<dbReference type="PANTHER" id="PTHR34203">
    <property type="entry name" value="METHYLTRANSFERASE, FKBM FAMILY PROTEIN"/>
    <property type="match status" value="1"/>
</dbReference>
<proteinExistence type="predicted"/>
<keyword evidence="2" id="KW-0489">Methyltransferase</keyword>
<organism evidence="2 3">
    <name type="scientific">Pseudovibrio exalbescens</name>
    <dbReference type="NCBI Taxonomy" id="197461"/>
    <lineage>
        <taxon>Bacteria</taxon>
        <taxon>Pseudomonadati</taxon>
        <taxon>Pseudomonadota</taxon>
        <taxon>Alphaproteobacteria</taxon>
        <taxon>Hyphomicrobiales</taxon>
        <taxon>Stappiaceae</taxon>
        <taxon>Pseudovibrio</taxon>
    </lineage>
</organism>
<evidence type="ECO:0000313" key="3">
    <source>
        <dbReference type="Proteomes" id="UP000185783"/>
    </source>
</evidence>
<gene>
    <name evidence="2" type="ORF">A3843_08480</name>
</gene>
<dbReference type="Gene3D" id="3.40.50.150">
    <property type="entry name" value="Vaccinia Virus protein VP39"/>
    <property type="match status" value="1"/>
</dbReference>